<evidence type="ECO:0000256" key="4">
    <source>
        <dbReference type="ARBA" id="ARBA00013044"/>
    </source>
</evidence>
<feature type="compositionally biased region" description="Pro residues" evidence="6">
    <location>
        <begin position="1057"/>
        <end position="1066"/>
    </location>
</feature>
<name>A0A6P8Y9V9_DROAB</name>
<dbReference type="Pfam" id="PF02383">
    <property type="entry name" value="Syja_N"/>
    <property type="match status" value="1"/>
</dbReference>
<evidence type="ECO:0000256" key="1">
    <source>
        <dbReference type="ARBA" id="ARBA00001786"/>
    </source>
</evidence>
<dbReference type="Gene3D" id="3.60.10.10">
    <property type="entry name" value="Endonuclease/exonuclease/phosphatase"/>
    <property type="match status" value="1"/>
</dbReference>
<dbReference type="RefSeq" id="XP_034104925.1">
    <property type="nucleotide sequence ID" value="XM_034249034.2"/>
</dbReference>
<proteinExistence type="inferred from homology"/>
<dbReference type="InterPro" id="IPR002013">
    <property type="entry name" value="SAC_dom"/>
</dbReference>
<dbReference type="GeneID" id="117568402"/>
<dbReference type="InterPro" id="IPR035979">
    <property type="entry name" value="RBD_domain_sf"/>
</dbReference>
<keyword evidence="7" id="KW-1185">Reference proteome</keyword>
<feature type="compositionally biased region" description="Low complexity" evidence="6">
    <location>
        <begin position="1067"/>
        <end position="1076"/>
    </location>
</feature>
<dbReference type="SMART" id="SM01165">
    <property type="entry name" value="DUF1866"/>
    <property type="match status" value="1"/>
</dbReference>
<dbReference type="PANTHER" id="PTHR11200:SF257">
    <property type="entry name" value="PHOSPHOINOSITIDE 5-PHOSPHATASE"/>
    <property type="match status" value="1"/>
</dbReference>
<dbReference type="InterPro" id="IPR046985">
    <property type="entry name" value="IP5"/>
</dbReference>
<dbReference type="GO" id="GO:0003676">
    <property type="term" value="F:nucleic acid binding"/>
    <property type="evidence" value="ECO:0007669"/>
    <property type="project" value="InterPro"/>
</dbReference>
<dbReference type="GO" id="GO:0004439">
    <property type="term" value="F:phosphatidylinositol-4,5-bisphosphate 5-phosphatase activity"/>
    <property type="evidence" value="ECO:0007669"/>
    <property type="project" value="UniProtKB-EC"/>
</dbReference>
<feature type="compositionally biased region" description="Low complexity" evidence="6">
    <location>
        <begin position="1101"/>
        <end position="1126"/>
    </location>
</feature>
<keyword evidence="5" id="KW-0378">Hydrolase</keyword>
<evidence type="ECO:0000256" key="5">
    <source>
        <dbReference type="ARBA" id="ARBA00022801"/>
    </source>
</evidence>
<dbReference type="InterPro" id="IPR012677">
    <property type="entry name" value="Nucleotide-bd_a/b_plait_sf"/>
</dbReference>
<gene>
    <name evidence="8" type="primary">LOC117568402</name>
</gene>
<evidence type="ECO:0000313" key="8">
    <source>
        <dbReference type="RefSeq" id="XP_034104925.1"/>
    </source>
</evidence>
<comment type="similarity">
    <text evidence="3">In the central section; belongs to the inositol 1,4,5-trisphosphate 5-phosphatase family.</text>
</comment>
<dbReference type="Pfam" id="PF22669">
    <property type="entry name" value="Exo_endo_phos2"/>
    <property type="match status" value="1"/>
</dbReference>
<comment type="similarity">
    <text evidence="2">Belongs to the synaptojanin family.</text>
</comment>
<dbReference type="Proteomes" id="UP000515160">
    <property type="component" value="Chromosome 3"/>
</dbReference>
<dbReference type="InterPro" id="IPR015047">
    <property type="entry name" value="SYNJ1/2_RRM"/>
</dbReference>
<dbReference type="InterPro" id="IPR036691">
    <property type="entry name" value="Endo/exonu/phosph_ase_sf"/>
</dbReference>
<dbReference type="GO" id="GO:0098793">
    <property type="term" value="C:presynapse"/>
    <property type="evidence" value="ECO:0007669"/>
    <property type="project" value="GOC"/>
</dbReference>
<dbReference type="OrthoDB" id="1925875at2759"/>
<dbReference type="InterPro" id="IPR000300">
    <property type="entry name" value="IPPc"/>
</dbReference>
<dbReference type="SUPFAM" id="SSF54928">
    <property type="entry name" value="RNA-binding domain, RBD"/>
    <property type="match status" value="1"/>
</dbReference>
<dbReference type="EC" id="3.1.3.36" evidence="4"/>
<dbReference type="CDD" id="cd09089">
    <property type="entry name" value="INPP5c_Synj"/>
    <property type="match status" value="1"/>
</dbReference>
<sequence length="1251" mass="137795">MAMSKVIRVLEKSIAPSPHSVLLEHRNKTDCILFESHVCALLTQQENVIRKQYTKVCDAYGCLGALQLNAGESTVLFLVLVTGCVSMGKIGDVEIFRITQTTFVSLQNAVPNEDKISEVRKLLNSGTFYFAHTNPSAAGAGAAASSQNTKFDITLCAQRRYQTGETDNRFFWNRMMHIHLMRFGIDCQSWLLQTMCGSVEVRTVYIGAKQARAAIISRLSCERAGTRFNVRGTNDEGYVANFVETEQVIYVDGDVTSYVQTRGSVPLFWEQPGVQVGSHKVKLSRGFETSAAAFDRHMSMMRQRYGYQTIVNLLGSSLIGSKEGEAMLSNEFQRHHGMSAHKDVPHVVFDYHQECRGGNFSALAKLKERMVACGAHYGIFHAINGQVLREQFGVVRTNCLDCLDRTNCVQTYLGLDTLNLQLEALKLGGKQQNVSRFEEIFRQMWINNGNEVSKIYAGTGAIQGGSKLMDGARSAARTIQNNLLDNSKQEAIDVLLVGSTLSSELADRARILLPSNMLHAPTTTLRELCKRYTEYVRPRMARVAVGTYNVNGGKHFRSIVFKDSLADWLLDCHALARSKALVDVNNPSEHADHPVDIYAIGFEEIVDLNASNIMAASTDNAKQWAEELQKTISRDNDYVLLTYQQLVGVCLYIYIRPEHAPHIRDVAIDCVKTGLGGATGNKGACAIRFVLHGSSMCFVCAHFAAGQSQVAERNADYAEITRKLAFPMGRTLKSHDWVFWCGDFNYRIDMDKDELKECVRNGELSTVLEFDQLRKEQEAGNVFSEFLEGEISFDPTYKYDLFSDDYDTSEKQRAPAWTDRVLWRRRKALAESDFGGAAAAAWNPGKLIHYGRSELKQSDHRPVIAIIDAEIMEIDQQRRRAVFDQVIRDLGPPDSTIVVHVHEASADADADDDGPTIYDEHVMSALIAELSKMGEVTLVRYVEDTMWVTFRNGESALNAAAKRSTQVCGLELVFELKTPEWPQQVDGEIELCTSNTIPLCANPAEQAQLLQLTPEVPQRPKQPPTRPAPARPPMPMSPKNSPRHLPHAGVISIVPKPAKPPMPPQPMMQAPLQPVQVAPPRPPAMGDTTPSSKSQSPTELGSPLHATSLSSSSSSSGKASPTGTVPSGPPTPPRQMQSKQATPISTPTRQSKQPSLEQASPSDTAYETASNIYEEIQDDVPAPRHPPPAAPPPVIAPIDSPRRQPPLPTAGAAPAVPPLGPPPPLPNRRGPPPIPNRSGNAPPLPTRPTNN</sequence>
<dbReference type="Gene3D" id="3.30.70.330">
    <property type="match status" value="1"/>
</dbReference>
<organism evidence="7 8">
    <name type="scientific">Drosophila albomicans</name>
    <name type="common">Fruit fly</name>
    <dbReference type="NCBI Taxonomy" id="7291"/>
    <lineage>
        <taxon>Eukaryota</taxon>
        <taxon>Metazoa</taxon>
        <taxon>Ecdysozoa</taxon>
        <taxon>Arthropoda</taxon>
        <taxon>Hexapoda</taxon>
        <taxon>Insecta</taxon>
        <taxon>Pterygota</taxon>
        <taxon>Neoptera</taxon>
        <taxon>Endopterygota</taxon>
        <taxon>Diptera</taxon>
        <taxon>Brachycera</taxon>
        <taxon>Muscomorpha</taxon>
        <taxon>Ephydroidea</taxon>
        <taxon>Drosophilidae</taxon>
        <taxon>Drosophila</taxon>
    </lineage>
</organism>
<dbReference type="SUPFAM" id="SSF56219">
    <property type="entry name" value="DNase I-like"/>
    <property type="match status" value="1"/>
</dbReference>
<dbReference type="PROSITE" id="PS50275">
    <property type="entry name" value="SAC"/>
    <property type="match status" value="1"/>
</dbReference>
<dbReference type="SMART" id="SM00128">
    <property type="entry name" value="IPPc"/>
    <property type="match status" value="1"/>
</dbReference>
<evidence type="ECO:0000256" key="3">
    <source>
        <dbReference type="ARBA" id="ARBA00009678"/>
    </source>
</evidence>
<dbReference type="GO" id="GO:0048488">
    <property type="term" value="P:synaptic vesicle endocytosis"/>
    <property type="evidence" value="ECO:0007669"/>
    <property type="project" value="TreeGrafter"/>
</dbReference>
<feature type="compositionally biased region" description="Polar residues" evidence="6">
    <location>
        <begin position="1134"/>
        <end position="1171"/>
    </location>
</feature>
<feature type="compositionally biased region" description="Pro residues" evidence="6">
    <location>
        <begin position="1242"/>
        <end position="1251"/>
    </location>
</feature>
<dbReference type="PANTHER" id="PTHR11200">
    <property type="entry name" value="INOSITOL 5-PHOSPHATASE"/>
    <property type="match status" value="1"/>
</dbReference>
<dbReference type="Pfam" id="PF08952">
    <property type="entry name" value="DUF1866"/>
    <property type="match status" value="1"/>
</dbReference>
<feature type="region of interest" description="Disordered" evidence="6">
    <location>
        <begin position="1014"/>
        <end position="1251"/>
    </location>
</feature>
<dbReference type="CTD" id="37517"/>
<dbReference type="GO" id="GO:0046856">
    <property type="term" value="P:phosphatidylinositol dephosphorylation"/>
    <property type="evidence" value="ECO:0007669"/>
    <property type="project" value="InterPro"/>
</dbReference>
<feature type="compositionally biased region" description="Pro residues" evidence="6">
    <location>
        <begin position="1183"/>
        <end position="1195"/>
    </location>
</feature>
<evidence type="ECO:0000313" key="7">
    <source>
        <dbReference type="Proteomes" id="UP000515160"/>
    </source>
</evidence>
<protein>
    <recommendedName>
        <fullName evidence="4">phosphoinositide 5-phosphatase</fullName>
        <ecNumber evidence="4">3.1.3.36</ecNumber>
    </recommendedName>
</protein>
<feature type="compositionally biased region" description="Polar residues" evidence="6">
    <location>
        <begin position="1088"/>
        <end position="1099"/>
    </location>
</feature>
<feature type="compositionally biased region" description="Pro residues" evidence="6">
    <location>
        <begin position="1215"/>
        <end position="1235"/>
    </location>
</feature>
<evidence type="ECO:0000256" key="6">
    <source>
        <dbReference type="SAM" id="MobiDB-lite"/>
    </source>
</evidence>
<evidence type="ECO:0000256" key="2">
    <source>
        <dbReference type="ARBA" id="ARBA00008943"/>
    </source>
</evidence>
<accession>A0A6P8Y9V9</accession>
<dbReference type="AlphaFoldDB" id="A0A6P8Y9V9"/>
<feature type="compositionally biased region" description="Pro residues" evidence="6">
    <location>
        <begin position="1020"/>
        <end position="1036"/>
    </location>
</feature>
<reference evidence="8" key="1">
    <citation type="submission" date="2025-08" db="UniProtKB">
        <authorList>
            <consortium name="RefSeq"/>
        </authorList>
    </citation>
    <scope>IDENTIFICATION</scope>
    <source>
        <strain evidence="8">15112-1751.03</strain>
        <tissue evidence="8">Whole Adult</tissue>
    </source>
</reference>
<dbReference type="FunFam" id="3.60.10.10:FF:000003">
    <property type="entry name" value="Synaptojanin-1 isoform 1"/>
    <property type="match status" value="1"/>
</dbReference>
<comment type="catalytic activity">
    <reaction evidence="1">
        <text>a 1,2-diacyl-sn-glycero-3-phospho-(1D-myo-inositol-4,5-bisphosphate) + H2O = a 1,2-diacyl-sn-glycero-3-phospho-(1D-myo-inositol 4-phosphate) + phosphate</text>
        <dbReference type="Rhea" id="RHEA:22764"/>
        <dbReference type="ChEBI" id="CHEBI:15377"/>
        <dbReference type="ChEBI" id="CHEBI:43474"/>
        <dbReference type="ChEBI" id="CHEBI:58178"/>
        <dbReference type="ChEBI" id="CHEBI:58456"/>
        <dbReference type="EC" id="3.1.3.36"/>
    </reaction>
</comment>
<dbReference type="FunFam" id="3.30.70.330:FF:000949">
    <property type="entry name" value="Uncharacterized protein, isoform A"/>
    <property type="match status" value="1"/>
</dbReference>